<dbReference type="STRING" id="62928.azo0984"/>
<proteinExistence type="predicted"/>
<dbReference type="KEGG" id="azo:azo0984"/>
<dbReference type="HOGENOM" id="CLU_062407_0_0_4"/>
<dbReference type="eggNOG" id="ENOG502Z95A">
    <property type="taxonomic scope" value="Bacteria"/>
</dbReference>
<keyword evidence="2" id="KW-1185">Reference proteome</keyword>
<dbReference type="InterPro" id="IPR039498">
    <property type="entry name" value="NTP_transf_5"/>
</dbReference>
<dbReference type="Pfam" id="PF14907">
    <property type="entry name" value="NTP_transf_5"/>
    <property type="match status" value="1"/>
</dbReference>
<accession>A1K446</accession>
<gene>
    <name evidence="1" type="ordered locus">azo0984</name>
</gene>
<evidence type="ECO:0000313" key="2">
    <source>
        <dbReference type="Proteomes" id="UP000002588"/>
    </source>
</evidence>
<name>A1K446_AZOSB</name>
<dbReference type="RefSeq" id="WP_011764718.1">
    <property type="nucleotide sequence ID" value="NC_008702.1"/>
</dbReference>
<reference evidence="1 2" key="1">
    <citation type="journal article" date="2006" name="Nat. Biotechnol.">
        <title>Complete genome of the mutualistic, N2-fixing grass endophyte Azoarcus sp. strain BH72.</title>
        <authorList>
            <person name="Krause A."/>
            <person name="Ramakumar A."/>
            <person name="Bartels D."/>
            <person name="Battistoni F."/>
            <person name="Bekel T."/>
            <person name="Boch J."/>
            <person name="Boehm M."/>
            <person name="Friedrich F."/>
            <person name="Hurek T."/>
            <person name="Krause L."/>
            <person name="Linke B."/>
            <person name="McHardy A.C."/>
            <person name="Sarkar A."/>
            <person name="Schneiker S."/>
            <person name="Syed A.A."/>
            <person name="Thauer R."/>
            <person name="Vorhoelter F.-J."/>
            <person name="Weidner S."/>
            <person name="Puehler A."/>
            <person name="Reinhold-Hurek B."/>
            <person name="Kaiser O."/>
            <person name="Goesmann A."/>
        </authorList>
    </citation>
    <scope>NUCLEOTIDE SEQUENCE [LARGE SCALE GENOMIC DNA]</scope>
    <source>
        <strain evidence="1 2">BH72</strain>
    </source>
</reference>
<evidence type="ECO:0000313" key="1">
    <source>
        <dbReference type="EMBL" id="CAL93601.1"/>
    </source>
</evidence>
<dbReference type="EMBL" id="AM406670">
    <property type="protein sequence ID" value="CAL93601.1"/>
    <property type="molecule type" value="Genomic_DNA"/>
</dbReference>
<sequence length="365" mass="40209">MPLIATAAGSCGLLLDVLAQPSHATSLTPPQWTALLAAARAANLLGTLAARLTDAGIDLPPAPARHLSGALHLSLRQADSVRWETHCIARALAPLGTPVVLLKGAAYVLTAQPPARGRLFGDIDILVPRDAVGRAELRLMVHGWTTGKSDPYDQRYYREWMHEIPPLMHVRRGTMLDVHHTILPLTSRHRPDPAKLIARAVDTQVPGIKALSPLDLVLHSITHLVHEGELHNGLRDLVDIDALLRAQCGSADDWRVLAERAAELDLEESVGLGLHLAARHLSTPVPSEWIERLLRNRRSRRMLDWAYDRALAPAVESEEAGWAGLARSLIYIRAHWLRMPPLLLARHLGRKAWMGWRARTAPATP</sequence>
<dbReference type="Proteomes" id="UP000002588">
    <property type="component" value="Chromosome"/>
</dbReference>
<dbReference type="AlphaFoldDB" id="A1K446"/>
<protein>
    <submittedName>
        <fullName evidence="1">Conserved hypothetical secreted protein</fullName>
    </submittedName>
</protein>
<organism evidence="1 2">
    <name type="scientific">Azoarcus sp. (strain BH72)</name>
    <dbReference type="NCBI Taxonomy" id="418699"/>
    <lineage>
        <taxon>Bacteria</taxon>
        <taxon>Pseudomonadati</taxon>
        <taxon>Pseudomonadota</taxon>
        <taxon>Betaproteobacteria</taxon>
        <taxon>Rhodocyclales</taxon>
        <taxon>Zoogloeaceae</taxon>
        <taxon>Azoarcus</taxon>
    </lineage>
</organism>